<proteinExistence type="predicted"/>
<comment type="caution">
    <text evidence="2">The sequence shown here is derived from an EMBL/GenBank/DDBJ whole genome shotgun (WGS) entry which is preliminary data.</text>
</comment>
<protein>
    <submittedName>
        <fullName evidence="2">Uncharacterized protein</fullName>
    </submittedName>
</protein>
<gene>
    <name evidence="2" type="ORF">DFH07DRAFT_779699</name>
</gene>
<feature type="compositionally biased region" description="Acidic residues" evidence="1">
    <location>
        <begin position="175"/>
        <end position="185"/>
    </location>
</feature>
<name>A0AAD7I8E9_9AGAR</name>
<feature type="compositionally biased region" description="Basic and acidic residues" evidence="1">
    <location>
        <begin position="1"/>
        <end position="18"/>
    </location>
</feature>
<keyword evidence="3" id="KW-1185">Reference proteome</keyword>
<dbReference type="AlphaFoldDB" id="A0AAD7I8E9"/>
<organism evidence="2 3">
    <name type="scientific">Mycena maculata</name>
    <dbReference type="NCBI Taxonomy" id="230809"/>
    <lineage>
        <taxon>Eukaryota</taxon>
        <taxon>Fungi</taxon>
        <taxon>Dikarya</taxon>
        <taxon>Basidiomycota</taxon>
        <taxon>Agaricomycotina</taxon>
        <taxon>Agaricomycetes</taxon>
        <taxon>Agaricomycetidae</taxon>
        <taxon>Agaricales</taxon>
        <taxon>Marasmiineae</taxon>
        <taxon>Mycenaceae</taxon>
        <taxon>Mycena</taxon>
    </lineage>
</organism>
<sequence>MEVSDDRDSVRSEIKNSHQCEQSAQESDDQESVGSETQRLSHNGDVNLARDEGNSEVGEFGKSWNFIWHQHVDFFFAEDIESNLTGSSVDNGKWRYRSESLERRSVGSEMSLIDVHPSDMSMDSAPHTASVGSEVVPQCFDQTNPDLDYADYYQGSFKFNPASGLARESLVDYESSSDEDEDMPSPEEIPTPSTPLPHYRPLSQSPPQRRSRSTPPLCSGRFRDRETLSCRTFPPSPPHRTGALQRRSPPRNVLRMLTLFFLRILRPILRVNPSLRASQQRPLLTLFLNALFLLRVLHRPSLHASQQRPVLILLNALFLLRVLHASQQIRPVLVLLNRVLRRPLLRRNQQQSPAAPKSSRQIIRIDNIRARKRSCLVELGLRPTRSPSSFLGSSLLSQALRAVLSRSLLLSDPPARGVDRRKARPPAVVPLSSSQRAAERAEPKALPPTPRNPQSSPPLDLGSRASSLSHVPIRHLAYPKDAIAWAVRGLVGGLEELGALPNQVQQFERHQLPNHGPRTGLLEYDTVGIRTGVSANVPRTTLRQA</sequence>
<dbReference type="Proteomes" id="UP001215280">
    <property type="component" value="Unassembled WGS sequence"/>
</dbReference>
<feature type="region of interest" description="Disordered" evidence="1">
    <location>
        <begin position="414"/>
        <end position="465"/>
    </location>
</feature>
<feature type="compositionally biased region" description="Polar residues" evidence="1">
    <location>
        <begin position="32"/>
        <end position="41"/>
    </location>
</feature>
<feature type="region of interest" description="Disordered" evidence="1">
    <location>
        <begin position="228"/>
        <end position="247"/>
    </location>
</feature>
<feature type="compositionally biased region" description="Low complexity" evidence="1">
    <location>
        <begin position="196"/>
        <end position="217"/>
    </location>
</feature>
<feature type="region of interest" description="Disordered" evidence="1">
    <location>
        <begin position="170"/>
        <end position="222"/>
    </location>
</feature>
<evidence type="ECO:0000313" key="2">
    <source>
        <dbReference type="EMBL" id="KAJ7736353.1"/>
    </source>
</evidence>
<accession>A0AAD7I8E9</accession>
<dbReference type="EMBL" id="JARJLG010000149">
    <property type="protein sequence ID" value="KAJ7736353.1"/>
    <property type="molecule type" value="Genomic_DNA"/>
</dbReference>
<evidence type="ECO:0000313" key="3">
    <source>
        <dbReference type="Proteomes" id="UP001215280"/>
    </source>
</evidence>
<evidence type="ECO:0000256" key="1">
    <source>
        <dbReference type="SAM" id="MobiDB-lite"/>
    </source>
</evidence>
<feature type="region of interest" description="Disordered" evidence="1">
    <location>
        <begin position="1"/>
        <end position="53"/>
    </location>
</feature>
<reference evidence="2" key="1">
    <citation type="submission" date="2023-03" db="EMBL/GenBank/DDBJ databases">
        <title>Massive genome expansion in bonnet fungi (Mycena s.s.) driven by repeated elements and novel gene families across ecological guilds.</title>
        <authorList>
            <consortium name="Lawrence Berkeley National Laboratory"/>
            <person name="Harder C.B."/>
            <person name="Miyauchi S."/>
            <person name="Viragh M."/>
            <person name="Kuo A."/>
            <person name="Thoen E."/>
            <person name="Andreopoulos B."/>
            <person name="Lu D."/>
            <person name="Skrede I."/>
            <person name="Drula E."/>
            <person name="Henrissat B."/>
            <person name="Morin E."/>
            <person name="Kohler A."/>
            <person name="Barry K."/>
            <person name="LaButti K."/>
            <person name="Morin E."/>
            <person name="Salamov A."/>
            <person name="Lipzen A."/>
            <person name="Mereny Z."/>
            <person name="Hegedus B."/>
            <person name="Baldrian P."/>
            <person name="Stursova M."/>
            <person name="Weitz H."/>
            <person name="Taylor A."/>
            <person name="Grigoriev I.V."/>
            <person name="Nagy L.G."/>
            <person name="Martin F."/>
            <person name="Kauserud H."/>
        </authorList>
    </citation>
    <scope>NUCLEOTIDE SEQUENCE</scope>
    <source>
        <strain evidence="2">CBHHK188m</strain>
    </source>
</reference>